<comment type="caution">
    <text evidence="3">The sequence shown here is derived from an EMBL/GenBank/DDBJ whole genome shotgun (WGS) entry which is preliminary data.</text>
</comment>
<dbReference type="AlphaFoldDB" id="A0A1G2ML93"/>
<dbReference type="PANTHER" id="PTHR34477:SF1">
    <property type="entry name" value="UPF0213 PROTEIN YHBQ"/>
    <property type="match status" value="1"/>
</dbReference>
<protein>
    <submittedName>
        <fullName evidence="3">Excinuclease ABC subunit C</fullName>
    </submittedName>
</protein>
<dbReference type="STRING" id="1802306.A3C72_01785"/>
<organism evidence="3 4">
    <name type="scientific">Candidatus Taylorbacteria bacterium RIFCSPHIGHO2_02_FULL_43_32b</name>
    <dbReference type="NCBI Taxonomy" id="1802306"/>
    <lineage>
        <taxon>Bacteria</taxon>
        <taxon>Candidatus Tayloriibacteriota</taxon>
    </lineage>
</organism>
<evidence type="ECO:0000313" key="3">
    <source>
        <dbReference type="EMBL" id="OHA24608.1"/>
    </source>
</evidence>
<comment type="similarity">
    <text evidence="1">Belongs to the UPF0213 family.</text>
</comment>
<name>A0A1G2ML93_9BACT</name>
<gene>
    <name evidence="3" type="ORF">A3C72_01785</name>
</gene>
<dbReference type="PANTHER" id="PTHR34477">
    <property type="entry name" value="UPF0213 PROTEIN YHBQ"/>
    <property type="match status" value="1"/>
</dbReference>
<evidence type="ECO:0000259" key="2">
    <source>
        <dbReference type="PROSITE" id="PS50164"/>
    </source>
</evidence>
<evidence type="ECO:0000313" key="4">
    <source>
        <dbReference type="Proteomes" id="UP000177130"/>
    </source>
</evidence>
<dbReference type="Gene3D" id="3.40.1440.10">
    <property type="entry name" value="GIY-YIG endonuclease"/>
    <property type="match status" value="1"/>
</dbReference>
<dbReference type="InterPro" id="IPR050190">
    <property type="entry name" value="UPF0213_domain"/>
</dbReference>
<dbReference type="Proteomes" id="UP000177130">
    <property type="component" value="Unassembled WGS sequence"/>
</dbReference>
<dbReference type="SUPFAM" id="SSF82771">
    <property type="entry name" value="GIY-YIG endonuclease"/>
    <property type="match status" value="1"/>
</dbReference>
<evidence type="ECO:0000256" key="1">
    <source>
        <dbReference type="ARBA" id="ARBA00007435"/>
    </source>
</evidence>
<dbReference type="PROSITE" id="PS50164">
    <property type="entry name" value="GIY_YIG"/>
    <property type="match status" value="1"/>
</dbReference>
<proteinExistence type="inferred from homology"/>
<dbReference type="InterPro" id="IPR000305">
    <property type="entry name" value="GIY-YIG_endonuc"/>
</dbReference>
<feature type="domain" description="GIY-YIG" evidence="2">
    <location>
        <begin position="1"/>
        <end position="75"/>
    </location>
</feature>
<reference evidence="3 4" key="1">
    <citation type="journal article" date="2016" name="Nat. Commun.">
        <title>Thousands of microbial genomes shed light on interconnected biogeochemical processes in an aquifer system.</title>
        <authorList>
            <person name="Anantharaman K."/>
            <person name="Brown C.T."/>
            <person name="Hug L.A."/>
            <person name="Sharon I."/>
            <person name="Castelle C.J."/>
            <person name="Probst A.J."/>
            <person name="Thomas B.C."/>
            <person name="Singh A."/>
            <person name="Wilkins M.J."/>
            <person name="Karaoz U."/>
            <person name="Brodie E.L."/>
            <person name="Williams K.H."/>
            <person name="Hubbard S.S."/>
            <person name="Banfield J.F."/>
        </authorList>
    </citation>
    <scope>NUCLEOTIDE SEQUENCE [LARGE SCALE GENOMIC DNA]</scope>
</reference>
<sequence length="91" mass="11073">MFYTYILKSNKNDQLYTRYTTDLRKRFKEHNEGLSTYTKSRGPYELIYYEACLDELDARSRELYLKTGRGKRYIKSRLKHFLFRTGTKNHA</sequence>
<dbReference type="EMBL" id="MHRK01000008">
    <property type="protein sequence ID" value="OHA24608.1"/>
    <property type="molecule type" value="Genomic_DNA"/>
</dbReference>
<dbReference type="Pfam" id="PF01541">
    <property type="entry name" value="GIY-YIG"/>
    <property type="match status" value="1"/>
</dbReference>
<dbReference type="InterPro" id="IPR035901">
    <property type="entry name" value="GIY-YIG_endonuc_sf"/>
</dbReference>
<accession>A0A1G2ML93</accession>